<dbReference type="EMBL" id="SSTE01000742">
    <property type="protein sequence ID" value="KAA0066932.1"/>
    <property type="molecule type" value="Genomic_DNA"/>
</dbReference>
<keyword evidence="1" id="KW-0808">Transferase</keyword>
<accession>A0A5D3E2V4</accession>
<dbReference type="Proteomes" id="UP000321947">
    <property type="component" value="Unassembled WGS sequence"/>
</dbReference>
<dbReference type="GO" id="GO:0004519">
    <property type="term" value="F:endonuclease activity"/>
    <property type="evidence" value="ECO:0007669"/>
    <property type="project" value="UniProtKB-KW"/>
</dbReference>
<evidence type="ECO:0000256" key="5">
    <source>
        <dbReference type="ARBA" id="ARBA00022801"/>
    </source>
</evidence>
<feature type="domain" description="Integrase catalytic" evidence="7">
    <location>
        <begin position="69"/>
        <end position="196"/>
    </location>
</feature>
<dbReference type="InterPro" id="IPR001584">
    <property type="entry name" value="Integrase_cat-core"/>
</dbReference>
<protein>
    <submittedName>
        <fullName evidence="9">MADS-box transcription factor ANR1</fullName>
    </submittedName>
</protein>
<keyword evidence="4" id="KW-0255">Endonuclease</keyword>
<organism evidence="9 11">
    <name type="scientific">Cucumis melo var. makuwa</name>
    <name type="common">Oriental melon</name>
    <dbReference type="NCBI Taxonomy" id="1194695"/>
    <lineage>
        <taxon>Eukaryota</taxon>
        <taxon>Viridiplantae</taxon>
        <taxon>Streptophyta</taxon>
        <taxon>Embryophyta</taxon>
        <taxon>Tracheophyta</taxon>
        <taxon>Spermatophyta</taxon>
        <taxon>Magnoliopsida</taxon>
        <taxon>eudicotyledons</taxon>
        <taxon>Gunneridae</taxon>
        <taxon>Pentapetalae</taxon>
        <taxon>rosids</taxon>
        <taxon>fabids</taxon>
        <taxon>Cucurbitales</taxon>
        <taxon>Cucurbitaceae</taxon>
        <taxon>Benincaseae</taxon>
        <taxon>Cucumis</taxon>
    </lineage>
</organism>
<evidence type="ECO:0000256" key="2">
    <source>
        <dbReference type="ARBA" id="ARBA00022695"/>
    </source>
</evidence>
<evidence type="ECO:0000259" key="7">
    <source>
        <dbReference type="PROSITE" id="PS50994"/>
    </source>
</evidence>
<evidence type="ECO:0000256" key="3">
    <source>
        <dbReference type="ARBA" id="ARBA00022722"/>
    </source>
</evidence>
<reference evidence="10 11" key="1">
    <citation type="submission" date="2019-08" db="EMBL/GenBank/DDBJ databases">
        <title>Draft genome sequences of two oriental melons (Cucumis melo L. var makuwa).</title>
        <authorList>
            <person name="Kwon S.-Y."/>
        </authorList>
    </citation>
    <scope>NUCLEOTIDE SEQUENCE [LARGE SCALE GENOMIC DNA]</scope>
    <source>
        <strain evidence="11">cv. Chang Bougi</strain>
        <strain evidence="10">cv. SW 3</strain>
        <tissue evidence="9">Leaf</tissue>
    </source>
</reference>
<dbReference type="PANTHER" id="PTHR37984">
    <property type="entry name" value="PROTEIN CBG26694"/>
    <property type="match status" value="1"/>
</dbReference>
<name>A0A5D3E2V4_CUCMM</name>
<dbReference type="GO" id="GO:0015074">
    <property type="term" value="P:DNA integration"/>
    <property type="evidence" value="ECO:0007669"/>
    <property type="project" value="InterPro"/>
</dbReference>
<dbReference type="SUPFAM" id="SSF56672">
    <property type="entry name" value="DNA/RNA polymerases"/>
    <property type="match status" value="1"/>
</dbReference>
<dbReference type="GO" id="GO:0016787">
    <property type="term" value="F:hydrolase activity"/>
    <property type="evidence" value="ECO:0007669"/>
    <property type="project" value="UniProtKB-KW"/>
</dbReference>
<dbReference type="AlphaFoldDB" id="A0A5D3E2V4"/>
<comment type="caution">
    <text evidence="9">The sequence shown here is derived from an EMBL/GenBank/DDBJ whole genome shotgun (WGS) entry which is preliminary data.</text>
</comment>
<dbReference type="InterPro" id="IPR043502">
    <property type="entry name" value="DNA/RNA_pol_sf"/>
</dbReference>
<evidence type="ECO:0000313" key="8">
    <source>
        <dbReference type="EMBL" id="KAA0066932.1"/>
    </source>
</evidence>
<dbReference type="InterPro" id="IPR036397">
    <property type="entry name" value="RNaseH_sf"/>
</dbReference>
<keyword evidence="3" id="KW-0540">Nuclease</keyword>
<keyword evidence="6" id="KW-0695">RNA-directed DNA polymerase</keyword>
<keyword evidence="2" id="KW-0548">Nucleotidyltransferase</keyword>
<gene>
    <name evidence="9" type="ORF">E5676_scaffold595G00280</name>
    <name evidence="8" type="ORF">E6C27_scaffold550G00600</name>
</gene>
<dbReference type="OrthoDB" id="2013610at2759"/>
<evidence type="ECO:0000313" key="10">
    <source>
        <dbReference type="Proteomes" id="UP000321393"/>
    </source>
</evidence>
<dbReference type="Gene3D" id="3.30.420.10">
    <property type="entry name" value="Ribonuclease H-like superfamily/Ribonuclease H"/>
    <property type="match status" value="1"/>
</dbReference>
<evidence type="ECO:0000256" key="6">
    <source>
        <dbReference type="ARBA" id="ARBA00022918"/>
    </source>
</evidence>
<sequence>MAVVLAVQRWRPYLLGTRFIVRTDQRSLKFLLEQRVIQPQYQRWIAKLLGYAFELVYKPGVENKVADALSRIPSTAQLCSMIAPIFLDLKTIKEEVEEDENLYKIITELLVDRLSKYGHFLPLKHPYSAKSIAELFVKEVVRLHGFTKSIVSDRDKVFLSNFLKEMFRLAGIKLNRSSAYHPHSDGQTEVVNREVEPKEWINWLLWAEYWYNATFRRVLGMTPFQVVYGHKPPSLMLAIRLELSTGSVIHPIFHVSQLKKVVEEHTDAQPTIQQLEENFVWETNLVEAIDYRKNKARGWELMVSWEGLPNHEAT</sequence>
<proteinExistence type="predicted"/>
<keyword evidence="5" id="KW-0378">Hydrolase</keyword>
<dbReference type="InterPro" id="IPR012337">
    <property type="entry name" value="RNaseH-like_sf"/>
</dbReference>
<evidence type="ECO:0000313" key="11">
    <source>
        <dbReference type="Proteomes" id="UP000321947"/>
    </source>
</evidence>
<dbReference type="InterPro" id="IPR041373">
    <property type="entry name" value="RT_RNaseH"/>
</dbReference>
<dbReference type="PROSITE" id="PS50994">
    <property type="entry name" value="INTEGRASE"/>
    <property type="match status" value="1"/>
</dbReference>
<dbReference type="EMBL" id="SSTD01000710">
    <property type="protein sequence ID" value="TYK30214.1"/>
    <property type="molecule type" value="Genomic_DNA"/>
</dbReference>
<evidence type="ECO:0000256" key="1">
    <source>
        <dbReference type="ARBA" id="ARBA00022679"/>
    </source>
</evidence>
<dbReference type="Pfam" id="PF17917">
    <property type="entry name" value="RT_RNaseH"/>
    <property type="match status" value="1"/>
</dbReference>
<dbReference type="GO" id="GO:0003676">
    <property type="term" value="F:nucleic acid binding"/>
    <property type="evidence" value="ECO:0007669"/>
    <property type="project" value="InterPro"/>
</dbReference>
<dbReference type="GO" id="GO:0003964">
    <property type="term" value="F:RNA-directed DNA polymerase activity"/>
    <property type="evidence" value="ECO:0007669"/>
    <property type="project" value="UniProtKB-KW"/>
</dbReference>
<evidence type="ECO:0000256" key="4">
    <source>
        <dbReference type="ARBA" id="ARBA00022759"/>
    </source>
</evidence>
<dbReference type="CDD" id="cd09274">
    <property type="entry name" value="RNase_HI_RT_Ty3"/>
    <property type="match status" value="1"/>
</dbReference>
<dbReference type="InterPro" id="IPR050951">
    <property type="entry name" value="Retrovirus_Pol_polyprotein"/>
</dbReference>
<evidence type="ECO:0000313" key="9">
    <source>
        <dbReference type="EMBL" id="TYK30214.1"/>
    </source>
</evidence>
<dbReference type="PANTHER" id="PTHR37984:SF5">
    <property type="entry name" value="PROTEIN NYNRIN-LIKE"/>
    <property type="match status" value="1"/>
</dbReference>
<dbReference type="SUPFAM" id="SSF53098">
    <property type="entry name" value="Ribonuclease H-like"/>
    <property type="match status" value="1"/>
</dbReference>
<dbReference type="Proteomes" id="UP000321393">
    <property type="component" value="Unassembled WGS sequence"/>
</dbReference>